<name>A0A5C2H9F5_9BACT</name>
<dbReference type="GO" id="GO:0022904">
    <property type="term" value="P:respiratory electron transport chain"/>
    <property type="evidence" value="ECO:0007669"/>
    <property type="project" value="InterPro"/>
</dbReference>
<keyword evidence="2" id="KW-1003">Cell membrane</keyword>
<protein>
    <submittedName>
        <fullName evidence="7">Formate dehydrogenase N, cytochrome b-556 subunit</fullName>
        <ecNumber evidence="7">1.17.1.9</ecNumber>
    </submittedName>
</protein>
<organism evidence="7 8">
    <name type="scientific">Malaciobacter pacificus</name>
    <dbReference type="NCBI Taxonomy" id="1080223"/>
    <lineage>
        <taxon>Bacteria</taxon>
        <taxon>Pseudomonadati</taxon>
        <taxon>Campylobacterota</taxon>
        <taxon>Epsilonproteobacteria</taxon>
        <taxon>Campylobacterales</taxon>
        <taxon>Arcobacteraceae</taxon>
        <taxon>Malaciobacter</taxon>
    </lineage>
</organism>
<dbReference type="InterPro" id="IPR016174">
    <property type="entry name" value="Di-haem_cyt_TM"/>
</dbReference>
<dbReference type="KEGG" id="apai:APAC_0977"/>
<dbReference type="Gene3D" id="1.20.950.20">
    <property type="entry name" value="Transmembrane di-heme cytochromes, Chain C"/>
    <property type="match status" value="1"/>
</dbReference>
<dbReference type="Pfam" id="PF01292">
    <property type="entry name" value="Ni_hydr_CYTB"/>
    <property type="match status" value="1"/>
</dbReference>
<dbReference type="Proteomes" id="UP000322726">
    <property type="component" value="Chromosome"/>
</dbReference>
<keyword evidence="7" id="KW-0560">Oxidoreductase</keyword>
<keyword evidence="3" id="KW-0812">Transmembrane</keyword>
<dbReference type="GO" id="GO:0009055">
    <property type="term" value="F:electron transfer activity"/>
    <property type="evidence" value="ECO:0007669"/>
    <property type="project" value="InterPro"/>
</dbReference>
<evidence type="ECO:0000313" key="8">
    <source>
        <dbReference type="Proteomes" id="UP000322726"/>
    </source>
</evidence>
<dbReference type="RefSeq" id="WP_228255947.1">
    <property type="nucleotide sequence ID" value="NZ_BMEF01000012.1"/>
</dbReference>
<gene>
    <name evidence="7" type="primary">fdhO</name>
    <name evidence="7" type="ORF">APAC_0977</name>
</gene>
<evidence type="ECO:0000313" key="7">
    <source>
        <dbReference type="EMBL" id="QEP34105.1"/>
    </source>
</evidence>
<evidence type="ECO:0000256" key="4">
    <source>
        <dbReference type="ARBA" id="ARBA00022989"/>
    </source>
</evidence>
<evidence type="ECO:0000256" key="1">
    <source>
        <dbReference type="ARBA" id="ARBA00004651"/>
    </source>
</evidence>
<comment type="subcellular location">
    <subcellularLocation>
        <location evidence="1">Cell membrane</location>
        <topology evidence="1">Multi-pass membrane protein</topology>
    </subcellularLocation>
</comment>
<reference evidence="7 8" key="3">
    <citation type="submission" date="2019-09" db="EMBL/GenBank/DDBJ databases">
        <title>Taxonomic note: a critical rebuttal of the proposed division of the genus Arcobacter into six genera, emended descriptions of Arcobacter anaerophilus and the genus Arcobacter, and an assessment of genus-level boundaries for Epsilonproteobacteria using in silico genomic comparator tools.</title>
        <authorList>
            <person name="On S.L.W."/>
            <person name="Miller W.G."/>
            <person name="Biggs P."/>
            <person name="Cornelius A."/>
            <person name="Vandamme P."/>
        </authorList>
    </citation>
    <scope>NUCLEOTIDE SEQUENCE [LARGE SCALE GENOMIC DNA]</scope>
    <source>
        <strain evidence="7 8">LMG 26638</strain>
    </source>
</reference>
<dbReference type="EC" id="1.17.1.9" evidence="7"/>
<keyword evidence="8" id="KW-1185">Reference proteome</keyword>
<dbReference type="SUPFAM" id="SSF81342">
    <property type="entry name" value="Transmembrane di-heme cytochromes"/>
    <property type="match status" value="1"/>
</dbReference>
<feature type="domain" description="Cytochrome b561 bacterial/Ni-hydrogenase" evidence="6">
    <location>
        <begin position="130"/>
        <end position="275"/>
    </location>
</feature>
<sequence length="322" mass="37893">MENKSFLSEYKAYIIVGLLFVLLTYWYFWLATIADINYVYQFLLQVLQGNITGQVVPYESLTHYQQMEVSLFGPQYDTIAPEVIRAFEERQHLLPIVFTVEFFIFLTMFIVAKGRKQAQITKENEKVQVYSLFQRVVILLNIVIMIYLFITGFSITFGNWTGGGIIARYMRATHEVVGVAWIPVWAIMTIIAFKDHKYFIRPSSKIWNKIFLRGKYKHMDRINYYMYVAFGSLLVLSGFIIWFMFPDYQTHAQTIQFKRFILFIHFMGSAIISFFTFETVYSYFVSVKGYLPGVITGKLPLEYLEQLRPDVLEEDKDLIKKA</sequence>
<keyword evidence="5" id="KW-0472">Membrane</keyword>
<dbReference type="GO" id="GO:0005886">
    <property type="term" value="C:plasma membrane"/>
    <property type="evidence" value="ECO:0007669"/>
    <property type="project" value="UniProtKB-SubCell"/>
</dbReference>
<dbReference type="InterPro" id="IPR011577">
    <property type="entry name" value="Cyt_b561_bac/Ni-Hgenase"/>
</dbReference>
<reference evidence="7 8" key="1">
    <citation type="submission" date="2019-09" db="EMBL/GenBank/DDBJ databases">
        <title>Complete genome sequencing of four Arcobacter species reveals a diverse suite of mobile elements.</title>
        <authorList>
            <person name="Miller W.G."/>
            <person name="Yee E."/>
            <person name="Bono J.L."/>
        </authorList>
    </citation>
    <scope>NUCLEOTIDE SEQUENCE [LARGE SCALE GENOMIC DNA]</scope>
    <source>
        <strain evidence="7 8">LMG 26638</strain>
    </source>
</reference>
<keyword evidence="4" id="KW-1133">Transmembrane helix</keyword>
<evidence type="ECO:0000256" key="3">
    <source>
        <dbReference type="ARBA" id="ARBA00022692"/>
    </source>
</evidence>
<evidence type="ECO:0000256" key="5">
    <source>
        <dbReference type="ARBA" id="ARBA00023136"/>
    </source>
</evidence>
<evidence type="ECO:0000256" key="2">
    <source>
        <dbReference type="ARBA" id="ARBA00022475"/>
    </source>
</evidence>
<dbReference type="GO" id="GO:0008863">
    <property type="term" value="F:formate dehydrogenase (NAD+) activity"/>
    <property type="evidence" value="ECO:0007669"/>
    <property type="project" value="UniProtKB-EC"/>
</dbReference>
<dbReference type="AlphaFoldDB" id="A0A5C2H9F5"/>
<accession>A0A5C2H9F5</accession>
<reference evidence="8" key="2">
    <citation type="submission" date="2019-09" db="EMBL/GenBank/DDBJ databases">
        <title>Complete genome sequencing of four Arcobacter species reveals a diverse suite of mobile elements.</title>
        <authorList>
            <person name="On S.L.W."/>
            <person name="Miller W.G."/>
            <person name="Biggs P."/>
            <person name="Cornelius A."/>
            <person name="Vandamme P."/>
        </authorList>
    </citation>
    <scope>NUCLEOTIDE SEQUENCE [LARGE SCALE GENOMIC DNA]</scope>
    <source>
        <strain evidence="8">LMG 26638</strain>
    </source>
</reference>
<evidence type="ECO:0000259" key="6">
    <source>
        <dbReference type="Pfam" id="PF01292"/>
    </source>
</evidence>
<proteinExistence type="predicted"/>
<dbReference type="EMBL" id="CP035928">
    <property type="protein sequence ID" value="QEP34105.1"/>
    <property type="molecule type" value="Genomic_DNA"/>
</dbReference>